<evidence type="ECO:0000256" key="3">
    <source>
        <dbReference type="ARBA" id="ARBA00022490"/>
    </source>
</evidence>
<keyword evidence="10" id="KW-1185">Reference proteome</keyword>
<evidence type="ECO:0000313" key="9">
    <source>
        <dbReference type="EMBL" id="SQA76019.1"/>
    </source>
</evidence>
<evidence type="ECO:0000313" key="11">
    <source>
        <dbReference type="Proteomes" id="UP000249902"/>
    </source>
</evidence>
<keyword evidence="5" id="KW-0966">Cell projection</keyword>
<dbReference type="EMBL" id="UAVP01000008">
    <property type="protein sequence ID" value="SQA76019.1"/>
    <property type="molecule type" value="Genomic_DNA"/>
</dbReference>
<keyword evidence="6" id="KW-0732">Signal</keyword>
<dbReference type="Proteomes" id="UP000217301">
    <property type="component" value="Chromosome"/>
</dbReference>
<evidence type="ECO:0000256" key="6">
    <source>
        <dbReference type="SAM" id="SignalP"/>
    </source>
</evidence>
<reference evidence="9 11" key="3">
    <citation type="submission" date="2018-06" db="EMBL/GenBank/DDBJ databases">
        <authorList>
            <consortium name="Pathogen Informatics"/>
            <person name="Doyle S."/>
        </authorList>
    </citation>
    <scope>NUCLEOTIDE SEQUENCE [LARGE SCALE GENOMIC DNA]</scope>
    <source>
        <strain evidence="9 11">NCTC11653</strain>
    </source>
</reference>
<evidence type="ECO:0000313" key="8">
    <source>
        <dbReference type="EMBL" id="ATA84233.1"/>
    </source>
</evidence>
<evidence type="ECO:0000256" key="2">
    <source>
        <dbReference type="ARBA" id="ARBA00004496"/>
    </source>
</evidence>
<feature type="chain" id="PRO_5043634671" description="HYDIN/VesB/CFA65-like Ig-like domain-containing protein" evidence="6">
    <location>
        <begin position="23"/>
        <end position="336"/>
    </location>
</feature>
<dbReference type="Gene3D" id="3.80.10.10">
    <property type="entry name" value="Ribonuclease Inhibitor"/>
    <property type="match status" value="1"/>
</dbReference>
<sequence length="336" mass="36338">MKKRFSFSVMLFSLAFATFVSCKKNDDNPQQPPLQVPKMEVTAPKGDFVNGTTSKTITITNTGGTDVTITSVELTGTNADEFTTTASPTTIGVGKKYEFTVTLSPKTNGNKTANLVIKSNAGTITIPLKGTATITPKVTFVTNKAEGDSFILSVGVEEKDVPEVWIDLNNNGIKDADEVIGSIYQDMMKRGSLFVKIGNSKTLTIYGKLTKIEFDGEREGVTSIDISQNEHIKTFTCGGTALKGVTLNTAITELICNKTTLTSLDISKLTELKGLYLNENNSLTSLDLSKNTKLTYLQLNGANSLQCIKVSAEQLANLPAGWRKQGTRAEFKTECN</sequence>
<feature type="domain" description="HYDIN/VesB/CFA65-like Ig-like" evidence="7">
    <location>
        <begin position="48"/>
        <end position="130"/>
    </location>
</feature>
<keyword evidence="4" id="KW-0969">Cilium</keyword>
<proteinExistence type="predicted"/>
<dbReference type="AlphaFoldDB" id="A0AAX2IFR9"/>
<dbReference type="InterPro" id="IPR013783">
    <property type="entry name" value="Ig-like_fold"/>
</dbReference>
<dbReference type="Proteomes" id="UP000249902">
    <property type="component" value="Unassembled WGS sequence"/>
</dbReference>
<evidence type="ECO:0000256" key="5">
    <source>
        <dbReference type="ARBA" id="ARBA00023273"/>
    </source>
</evidence>
<dbReference type="InterPro" id="IPR032675">
    <property type="entry name" value="LRR_dom_sf"/>
</dbReference>
<accession>A0AAX2IFR9</accession>
<feature type="signal peptide" evidence="6">
    <location>
        <begin position="1"/>
        <end position="22"/>
    </location>
</feature>
<dbReference type="InterPro" id="IPR053879">
    <property type="entry name" value="HYDIN_VesB_CFA65-like_Ig"/>
</dbReference>
<dbReference type="GO" id="GO:0005737">
    <property type="term" value="C:cytoplasm"/>
    <property type="evidence" value="ECO:0007669"/>
    <property type="project" value="UniProtKB-SubCell"/>
</dbReference>
<dbReference type="RefSeq" id="WP_002679702.1">
    <property type="nucleotide sequence ID" value="NZ_CP022385.1"/>
</dbReference>
<dbReference type="Gene3D" id="2.60.40.10">
    <property type="entry name" value="Immunoglobulins"/>
    <property type="match status" value="1"/>
</dbReference>
<evidence type="ECO:0000256" key="4">
    <source>
        <dbReference type="ARBA" id="ARBA00023069"/>
    </source>
</evidence>
<dbReference type="KEGG" id="cspu:CGC55_06815"/>
<dbReference type="SUPFAM" id="SSF52058">
    <property type="entry name" value="L domain-like"/>
    <property type="match status" value="1"/>
</dbReference>
<name>A0AAX2IFR9_CAPSP</name>
<dbReference type="EMBL" id="CP022385">
    <property type="protein sequence ID" value="ATA84233.1"/>
    <property type="molecule type" value="Genomic_DNA"/>
</dbReference>
<evidence type="ECO:0000313" key="10">
    <source>
        <dbReference type="Proteomes" id="UP000217301"/>
    </source>
</evidence>
<evidence type="ECO:0000256" key="1">
    <source>
        <dbReference type="ARBA" id="ARBA00004138"/>
    </source>
</evidence>
<comment type="subcellular location">
    <subcellularLocation>
        <location evidence="1">Cell projection</location>
        <location evidence="1">Cilium</location>
    </subcellularLocation>
    <subcellularLocation>
        <location evidence="2">Cytoplasm</location>
    </subcellularLocation>
</comment>
<dbReference type="PROSITE" id="PS51257">
    <property type="entry name" value="PROKAR_LIPOPROTEIN"/>
    <property type="match status" value="1"/>
</dbReference>
<dbReference type="NCBIfam" id="NF012200">
    <property type="entry name" value="choice_anch_D"/>
    <property type="match status" value="1"/>
</dbReference>
<keyword evidence="3" id="KW-0963">Cytoplasm</keyword>
<organism evidence="9 11">
    <name type="scientific">Capnocytophaga sputigena</name>
    <dbReference type="NCBI Taxonomy" id="1019"/>
    <lineage>
        <taxon>Bacteria</taxon>
        <taxon>Pseudomonadati</taxon>
        <taxon>Bacteroidota</taxon>
        <taxon>Flavobacteriia</taxon>
        <taxon>Flavobacteriales</taxon>
        <taxon>Flavobacteriaceae</taxon>
        <taxon>Capnocytophaga</taxon>
    </lineage>
</organism>
<dbReference type="Pfam" id="PF22544">
    <property type="entry name" value="HYDIN_VesB_CFA65-like_Ig"/>
    <property type="match status" value="1"/>
</dbReference>
<protein>
    <recommendedName>
        <fullName evidence="7">HYDIN/VesB/CFA65-like Ig-like domain-containing protein</fullName>
    </recommendedName>
</protein>
<reference evidence="8" key="1">
    <citation type="journal article" date="2017" name="Genome Announc.">
        <title>Twelve Complete Reference Genomes of Clinical Isolates in the Capnocytophaga Genus.</title>
        <authorList>
            <person name="Villarma A."/>
            <person name="Gulvik C.A."/>
            <person name="Rowe L.A."/>
            <person name="Sheth M."/>
            <person name="Juieng P."/>
            <person name="Nicholson A.C."/>
            <person name="Loparev V.N."/>
            <person name="McQuiston J.R."/>
        </authorList>
    </citation>
    <scope>NUCLEOTIDE SEQUENCE</scope>
    <source>
        <strain evidence="8">KC1668</strain>
    </source>
</reference>
<gene>
    <name evidence="8" type="ORF">CGC55_06815</name>
    <name evidence="9" type="ORF">NCTC11653_01933</name>
</gene>
<evidence type="ECO:0000259" key="7">
    <source>
        <dbReference type="Pfam" id="PF22544"/>
    </source>
</evidence>
<reference evidence="10" key="2">
    <citation type="submission" date="2017-06" db="EMBL/GenBank/DDBJ databases">
        <title>Capnocytophaga spp. assemblies.</title>
        <authorList>
            <person name="Gulvik C.A."/>
        </authorList>
    </citation>
    <scope>NUCLEOTIDE SEQUENCE [LARGE SCALE GENOMIC DNA]</scope>
    <source>
        <strain evidence="10">KC1668</strain>
    </source>
</reference>